<dbReference type="GO" id="GO:0005509">
    <property type="term" value="F:calcium ion binding"/>
    <property type="evidence" value="ECO:0007669"/>
    <property type="project" value="InterPro"/>
</dbReference>
<dbReference type="PANTHER" id="PTHR11742:SF103">
    <property type="entry name" value="ENDOPLASMIC RETICULUM MANNOSIDASE MNL2-RELATED"/>
    <property type="match status" value="1"/>
</dbReference>
<comment type="caution">
    <text evidence="12">The sequence shown here is derived from an EMBL/GenBank/DDBJ whole genome shotgun (WGS) entry which is preliminary data.</text>
</comment>
<evidence type="ECO:0000256" key="3">
    <source>
        <dbReference type="ARBA" id="ARBA00007658"/>
    </source>
</evidence>
<sequence length="1029" mass="114463">MPRLRRYRVFVACAVVFVFLLYRVSDNSGSGWDTAFQYQHAVAERKAANGGRMQKPLADQPPSAAQGSLGEEKVKLPKLEPVTEVKDGFAMPTPTLVGQLYAADQKGDALLEPPVPTDPPIVVIPNRKPGKVGDAYLHEADEPLHIQNPPGRAQDGTIFTTTTIHWQKPPEWFPIAEESLIPMPTGKPKSVPRIQYSFGSESTDAKTTREDRLAQVKAEMKHAWDGYSRFAFGHDELTPISEGYADPFAGWGATLVDALDTLWIMDLKEEFDEAYRGLADIDFTTTPYRKEIPVFETTIRYLGGLLAAYDVTGGHKGDYPLLLKKAVELAEILMGVFDTPNRMPDLFYRWKPAFAFEPKRASTHSGIAELGTLSMEFTRLAQLTGKDKYYDAVARITNALEEWQNREDDTAPAIPGIFPQSVDLSGCNRSATAALKAASAQARKQAATLDLDEPQGYVPATSGEPGAKEVTIKGKSSVESRITPGRALSHETGGFKHIARREVSDEVLPKKVVPHQTEQKPKKTAPHTSGRNAALQAHGSVKPLDANGLPIDWDCVPKNITASSGGQTYSMGGSQDSAYEYFPKQYLLLGGLEPKYRTMHENAVAAVKEWLLYRPMVPGDPDILFSSLIKLSSGQDLDKLQYVYEVTHLSCFLGGMFGLGAKIFESPEDLEIAKRLSDGCVWAYSATPSGIMPEYAQVVPCSDINDCHWNETIWTDEYLDPNPGYRVGLMDDYLERLDLWEAETQQIIRQEAERLQAAEEMAQRGQDLGETWPNMGQIATEPGVPVGYSGSSGGKAESSKSGGDIEERSSNSKRGIVADRAKDPPSLSEERNVGSTHRPLDPSTLDQKAIEEKMRIIESELNLSEEITGRPHVKDSFTRVGQLPIDTASINLPRRPIKPKTHEDVVAERIKSEDLPPGFTQIGDRRYILRPEAIESVWYMYRITGDPIWQEKGWKMWQAIVKHTHTEYANAAVDHVTKKDGVTEPMDKMESFWLAETLKYFYLLYSDPDLISLDDWVLNTEAHPFRRPT</sequence>
<dbReference type="PANTHER" id="PTHR11742">
    <property type="entry name" value="MANNOSYL-OLIGOSACCHARIDE ALPHA-1,2-MANNOSIDASE-RELATED"/>
    <property type="match status" value="1"/>
</dbReference>
<keyword evidence="7" id="KW-0479">Metal-binding</keyword>
<keyword evidence="4 9" id="KW-0378">Hydrolase</keyword>
<evidence type="ECO:0000256" key="2">
    <source>
        <dbReference type="ARBA" id="ARBA00004922"/>
    </source>
</evidence>
<dbReference type="AlphaFoldDB" id="A0AAN9U6W2"/>
<feature type="active site" evidence="6">
    <location>
        <position position="576"/>
    </location>
</feature>
<feature type="signal peptide" evidence="11">
    <location>
        <begin position="1"/>
        <end position="29"/>
    </location>
</feature>
<feature type="region of interest" description="Disordered" evidence="10">
    <location>
        <begin position="768"/>
        <end position="847"/>
    </location>
</feature>
<feature type="region of interest" description="Disordered" evidence="10">
    <location>
        <begin position="47"/>
        <end position="72"/>
    </location>
</feature>
<dbReference type="Pfam" id="PF01532">
    <property type="entry name" value="Glyco_hydro_47"/>
    <property type="match status" value="1"/>
</dbReference>
<dbReference type="EMBL" id="JAJSPL020000052">
    <property type="protein sequence ID" value="KAK7732265.1"/>
    <property type="molecule type" value="Genomic_DNA"/>
</dbReference>
<dbReference type="PRINTS" id="PR00747">
    <property type="entry name" value="GLYHDRLASE47"/>
</dbReference>
<feature type="compositionally biased region" description="Low complexity" evidence="10">
    <location>
        <begin position="782"/>
        <end position="802"/>
    </location>
</feature>
<dbReference type="EC" id="3.2.1.-" evidence="9"/>
<feature type="active site" evidence="6">
    <location>
        <position position="932"/>
    </location>
</feature>
<dbReference type="GO" id="GO:0016020">
    <property type="term" value="C:membrane"/>
    <property type="evidence" value="ECO:0007669"/>
    <property type="project" value="InterPro"/>
</dbReference>
<evidence type="ECO:0000313" key="12">
    <source>
        <dbReference type="EMBL" id="KAK7732265.1"/>
    </source>
</evidence>
<evidence type="ECO:0000256" key="10">
    <source>
        <dbReference type="SAM" id="MobiDB-lite"/>
    </source>
</evidence>
<dbReference type="SUPFAM" id="SSF48225">
    <property type="entry name" value="Seven-hairpin glycosidases"/>
    <property type="match status" value="1"/>
</dbReference>
<comment type="pathway">
    <text evidence="2">Protein modification; protein glycosylation.</text>
</comment>
<feature type="active site" description="Proton donor" evidence="6">
    <location>
        <position position="694"/>
    </location>
</feature>
<feature type="active site" description="Proton donor" evidence="6">
    <location>
        <position position="296"/>
    </location>
</feature>
<dbReference type="GO" id="GO:0005975">
    <property type="term" value="P:carbohydrate metabolic process"/>
    <property type="evidence" value="ECO:0007669"/>
    <property type="project" value="InterPro"/>
</dbReference>
<keyword evidence="9" id="KW-0326">Glycosidase</keyword>
<evidence type="ECO:0000256" key="11">
    <source>
        <dbReference type="SAM" id="SignalP"/>
    </source>
</evidence>
<evidence type="ECO:0000256" key="4">
    <source>
        <dbReference type="ARBA" id="ARBA00022801"/>
    </source>
</evidence>
<dbReference type="GO" id="GO:0036503">
    <property type="term" value="P:ERAD pathway"/>
    <property type="evidence" value="ECO:0007669"/>
    <property type="project" value="UniProtKB-ARBA"/>
</dbReference>
<evidence type="ECO:0000256" key="8">
    <source>
        <dbReference type="PIRSR" id="PIRSR601382-3"/>
    </source>
</evidence>
<dbReference type="InterPro" id="IPR001382">
    <property type="entry name" value="Glyco_hydro_47"/>
</dbReference>
<dbReference type="InterPro" id="IPR012341">
    <property type="entry name" value="6hp_glycosidase-like_sf"/>
</dbReference>
<evidence type="ECO:0000256" key="6">
    <source>
        <dbReference type="PIRSR" id="PIRSR601382-1"/>
    </source>
</evidence>
<keyword evidence="7" id="KW-0106">Calcium</keyword>
<evidence type="ECO:0000256" key="5">
    <source>
        <dbReference type="ARBA" id="ARBA00023157"/>
    </source>
</evidence>
<dbReference type="GO" id="GO:0004571">
    <property type="term" value="F:mannosyl-oligosaccharide 1,2-alpha-mannosidase activity"/>
    <property type="evidence" value="ECO:0007669"/>
    <property type="project" value="InterPro"/>
</dbReference>
<comment type="similarity">
    <text evidence="3 9">Belongs to the glycosyl hydrolase 47 family.</text>
</comment>
<dbReference type="Gene3D" id="1.50.10.10">
    <property type="match status" value="3"/>
</dbReference>
<organism evidence="12 13">
    <name type="scientific">Cytospora paraplurivora</name>
    <dbReference type="NCBI Taxonomy" id="2898453"/>
    <lineage>
        <taxon>Eukaryota</taxon>
        <taxon>Fungi</taxon>
        <taxon>Dikarya</taxon>
        <taxon>Ascomycota</taxon>
        <taxon>Pezizomycotina</taxon>
        <taxon>Sordariomycetes</taxon>
        <taxon>Sordariomycetidae</taxon>
        <taxon>Diaporthales</taxon>
        <taxon>Cytosporaceae</taxon>
        <taxon>Cytospora</taxon>
    </lineage>
</organism>
<keyword evidence="11" id="KW-0732">Signal</keyword>
<feature type="region of interest" description="Disordered" evidence="10">
    <location>
        <begin position="454"/>
        <end position="496"/>
    </location>
</feature>
<feature type="chain" id="PRO_5042961201" description="alpha-1,2-Mannosidase" evidence="11">
    <location>
        <begin position="30"/>
        <end position="1029"/>
    </location>
</feature>
<accession>A0AAN9U6W2</accession>
<evidence type="ECO:0000256" key="1">
    <source>
        <dbReference type="ARBA" id="ARBA00001913"/>
    </source>
</evidence>
<dbReference type="Proteomes" id="UP001320245">
    <property type="component" value="Unassembled WGS sequence"/>
</dbReference>
<evidence type="ECO:0000313" key="13">
    <source>
        <dbReference type="Proteomes" id="UP001320245"/>
    </source>
</evidence>
<reference evidence="12 13" key="1">
    <citation type="journal article" date="2023" name="PLoS ONE">
        <title>Cytospora paraplurivora sp. nov. isolated from orchards with fruit tree decline syndrome in Ontario, Canada.</title>
        <authorList>
            <person name="Ilyukhin E."/>
            <person name="Nguyen H.D.T."/>
            <person name="Castle A.J."/>
            <person name="Ellouze W."/>
        </authorList>
    </citation>
    <scope>NUCLEOTIDE SEQUENCE [LARGE SCALE GENOMIC DNA]</scope>
    <source>
        <strain evidence="12 13">FDS-564</strain>
    </source>
</reference>
<gene>
    <name evidence="12" type="ORF">SLS53_008554</name>
</gene>
<comment type="cofactor">
    <cofactor evidence="1 7">
        <name>Ca(2+)</name>
        <dbReference type="ChEBI" id="CHEBI:29108"/>
    </cofactor>
</comment>
<feature type="compositionally biased region" description="Basic and acidic residues" evidence="10">
    <location>
        <begin position="466"/>
        <end position="478"/>
    </location>
</feature>
<evidence type="ECO:0000256" key="9">
    <source>
        <dbReference type="RuleBase" id="RU361193"/>
    </source>
</evidence>
<protein>
    <recommendedName>
        <fullName evidence="9">alpha-1,2-Mannosidase</fullName>
        <ecNumber evidence="9">3.2.1.-</ecNumber>
    </recommendedName>
</protein>
<proteinExistence type="inferred from homology"/>
<feature type="compositionally biased region" description="Basic and acidic residues" evidence="10">
    <location>
        <begin position="803"/>
        <end position="832"/>
    </location>
</feature>
<name>A0AAN9U6W2_9PEZI</name>
<dbReference type="GO" id="GO:0005783">
    <property type="term" value="C:endoplasmic reticulum"/>
    <property type="evidence" value="ECO:0007669"/>
    <property type="project" value="TreeGrafter"/>
</dbReference>
<feature type="region of interest" description="Disordered" evidence="10">
    <location>
        <begin position="510"/>
        <end position="534"/>
    </location>
</feature>
<dbReference type="InterPro" id="IPR036026">
    <property type="entry name" value="Seven-hairpin_glycosidases"/>
</dbReference>
<evidence type="ECO:0000256" key="7">
    <source>
        <dbReference type="PIRSR" id="PIRSR601382-2"/>
    </source>
</evidence>
<dbReference type="InterPro" id="IPR050749">
    <property type="entry name" value="Glycosyl_Hydrolase_47"/>
</dbReference>
<keyword evidence="13" id="KW-1185">Reference proteome</keyword>
<feature type="disulfide bond" evidence="8">
    <location>
        <begin position="651"/>
        <end position="680"/>
    </location>
</feature>
<feature type="binding site" evidence="7">
    <location>
        <position position="1020"/>
    </location>
    <ligand>
        <name>Ca(2+)</name>
        <dbReference type="ChEBI" id="CHEBI:29108"/>
    </ligand>
</feature>
<keyword evidence="5 8" id="KW-1015">Disulfide bond</keyword>